<accession>A0A1V1NU41</accession>
<sequence>MKGNKRKTYSIQLLTALAMEGKFIFSTKEARQLSDKTDIPKQYVSSLLMNMVRNGLIKRLRQGIYTRTEVTAGNIEVHSFSIATYIITPSAISHWSALHYHGFTEQIPRVINAFTSKKVVTPGMRGNNVPSNGRQAWIIDDIRYEYITVKKDHFFGIEDIWIDEFSRIPITDKERTILELFISPRMFGGMGETIGIFKHHIDSLLLHKLVKYACQYGKISVARRLGWTLDKTGVSESIYAPLLKMHAIGYHLLDPTRPNKGKCDKHWMIQNNLVGEI</sequence>
<name>A0A1V1NU41_9BACT</name>
<reference evidence="2" key="1">
    <citation type="submission" date="2012-11" db="EMBL/GenBank/DDBJ databases">
        <authorList>
            <person name="Lucero-Rivera Y.E."/>
            <person name="Tovar-Ramirez D."/>
        </authorList>
    </citation>
    <scope>NUCLEOTIDE SEQUENCE [LARGE SCALE GENOMIC DNA]</scope>
    <source>
        <strain evidence="2">Araruama</strain>
    </source>
</reference>
<evidence type="ECO:0008006" key="3">
    <source>
        <dbReference type="Google" id="ProtNLM"/>
    </source>
</evidence>
<dbReference type="AlphaFoldDB" id="A0A1V1NU41"/>
<proteinExistence type="predicted"/>
<organism evidence="1 2">
    <name type="scientific">Candidatus Magnetoglobus multicellularis str. Araruama</name>
    <dbReference type="NCBI Taxonomy" id="890399"/>
    <lineage>
        <taxon>Bacteria</taxon>
        <taxon>Pseudomonadati</taxon>
        <taxon>Thermodesulfobacteriota</taxon>
        <taxon>Desulfobacteria</taxon>
        <taxon>Desulfobacterales</taxon>
        <taxon>Desulfobacteraceae</taxon>
        <taxon>Candidatus Magnetoglobus</taxon>
    </lineage>
</organism>
<dbReference type="Proteomes" id="UP000189670">
    <property type="component" value="Unassembled WGS sequence"/>
</dbReference>
<gene>
    <name evidence="1" type="ORF">OMM_05805</name>
</gene>
<evidence type="ECO:0000313" key="2">
    <source>
        <dbReference type="Proteomes" id="UP000189670"/>
    </source>
</evidence>
<protein>
    <recommendedName>
        <fullName evidence="3">AbiEi antitoxin C-terminal domain-containing protein</fullName>
    </recommendedName>
</protein>
<evidence type="ECO:0000313" key="1">
    <source>
        <dbReference type="EMBL" id="ETR66099.1"/>
    </source>
</evidence>
<dbReference type="EMBL" id="ATBP01002235">
    <property type="protein sequence ID" value="ETR66099.1"/>
    <property type="molecule type" value="Genomic_DNA"/>
</dbReference>
<comment type="caution">
    <text evidence="1">The sequence shown here is derived from an EMBL/GenBank/DDBJ whole genome shotgun (WGS) entry which is preliminary data.</text>
</comment>